<sequence>MTANNGGFMSKINKIPFNNKSLKNELKDKLVNYLEPTYEGGGYAGYGFSSDSQQLSTQHCYNVTTFSSGQHGEVKLNTAYSFSELQKMLKIDVTSKGKFGIFSGSAEAEYMKSIQDDYYSMSLNYLQYMADRVKVQLAGAGQNVLNAFGREIYNSNEAKPYFGLICGDKYIDSYDEGALLTMSINLNFANHYEKEEFKAKASASWGNIFSASGEIQKIANALNIGGSVSIQALQVGGDPSQLSRILNKDSSGKYYALTCDLKAMDNCIKAASGLLDYAVNDFSTQISFKNNTGLTPLGTGFAHSEKIDHIGLTPPKTLVNSTVIEDRNLLSELLETNKSYQQYSDQLINHYPVTWNTNSKLYKNIKTFEKEIEYNIGKILNYNDPSESALGCFDNPEECDFITQNIVNDLVNITNTDLAFLKAIKYTFPLCIANLYKNGDENSWAAHSVPPGVCGNTWGAIIDSLLFTDSTLSVSGRYSTTGMICWYDAKGNSNDGMNYYVHTTWCCGDKWHCDTNGGIVSKQLSPYYEGIEQGFMNNGQMLNQIQLSWEGIESL</sequence>
<evidence type="ECO:0008006" key="3">
    <source>
        <dbReference type="Google" id="ProtNLM"/>
    </source>
</evidence>
<proteinExistence type="predicted"/>
<dbReference type="AlphaFoldDB" id="A0A0C1QYV9"/>
<dbReference type="EMBL" id="JSWE01000113">
    <property type="protein sequence ID" value="KIE05185.1"/>
    <property type="molecule type" value="Genomic_DNA"/>
</dbReference>
<accession>A0A0C1QYV9</accession>
<organism evidence="1 2">
    <name type="scientific">Candidatus Jidaibacter acanthamoebae</name>
    <dbReference type="NCBI Taxonomy" id="86105"/>
    <lineage>
        <taxon>Bacteria</taxon>
        <taxon>Pseudomonadati</taxon>
        <taxon>Pseudomonadota</taxon>
        <taxon>Alphaproteobacteria</taxon>
        <taxon>Rickettsiales</taxon>
        <taxon>Candidatus Midichloriaceae</taxon>
        <taxon>Candidatus Jidaibacter</taxon>
    </lineage>
</organism>
<reference evidence="1 2" key="1">
    <citation type="submission" date="2014-11" db="EMBL/GenBank/DDBJ databases">
        <title>A Rickettsiales Symbiont of Amoebae With Ancient Features.</title>
        <authorList>
            <person name="Schulz F."/>
            <person name="Martijn J."/>
            <person name="Wascher F."/>
            <person name="Kostanjsek R."/>
            <person name="Ettema T.J."/>
            <person name="Horn M."/>
        </authorList>
    </citation>
    <scope>NUCLEOTIDE SEQUENCE [LARGE SCALE GENOMIC DNA]</scope>
    <source>
        <strain evidence="1 2">UWC36</strain>
    </source>
</reference>
<evidence type="ECO:0000313" key="1">
    <source>
        <dbReference type="EMBL" id="KIE05185.1"/>
    </source>
</evidence>
<comment type="caution">
    <text evidence="1">The sequence shown here is derived from an EMBL/GenBank/DDBJ whole genome shotgun (WGS) entry which is preliminary data.</text>
</comment>
<keyword evidence="2" id="KW-1185">Reference proteome</keyword>
<gene>
    <name evidence="1" type="ORF">NF27_EM00110</name>
</gene>
<name>A0A0C1QYV9_9RICK</name>
<evidence type="ECO:0000313" key="2">
    <source>
        <dbReference type="Proteomes" id="UP000031258"/>
    </source>
</evidence>
<protein>
    <recommendedName>
        <fullName evidence="3">MACPF domain-containing protein</fullName>
    </recommendedName>
</protein>
<dbReference type="Proteomes" id="UP000031258">
    <property type="component" value="Unassembled WGS sequence"/>
</dbReference>